<keyword evidence="1" id="KW-0472">Membrane</keyword>
<dbReference type="Proteomes" id="UP000294853">
    <property type="component" value="Chromosome"/>
</dbReference>
<keyword evidence="1" id="KW-0812">Transmembrane</keyword>
<organism evidence="2 3">
    <name type="scientific">Nocardioides seonyuensis</name>
    <dbReference type="NCBI Taxonomy" id="2518371"/>
    <lineage>
        <taxon>Bacteria</taxon>
        <taxon>Bacillati</taxon>
        <taxon>Actinomycetota</taxon>
        <taxon>Actinomycetes</taxon>
        <taxon>Propionibacteriales</taxon>
        <taxon>Nocardioidaceae</taxon>
        <taxon>Nocardioides</taxon>
    </lineage>
</organism>
<keyword evidence="1" id="KW-1133">Transmembrane helix</keyword>
<protein>
    <submittedName>
        <fullName evidence="2">Uncharacterized protein</fullName>
    </submittedName>
</protein>
<feature type="transmembrane region" description="Helical" evidence="1">
    <location>
        <begin position="58"/>
        <end position="84"/>
    </location>
</feature>
<dbReference type="OrthoDB" id="9994287at2"/>
<reference evidence="2 3" key="1">
    <citation type="submission" date="2019-03" db="EMBL/GenBank/DDBJ databases">
        <title>Three New Species of Nocardioides, Nocardioides euryhalodurans sp. nov., Nocardioides seonyuensis sp. nov. and Nocardioides eburneoflavus sp. nov. Iolated from Soil.</title>
        <authorList>
            <person name="Roh S.G."/>
            <person name="Lee C."/>
            <person name="Kim M.-K."/>
            <person name="Kim S.B."/>
        </authorList>
    </citation>
    <scope>NUCLEOTIDE SEQUENCE [LARGE SCALE GENOMIC DNA]</scope>
    <source>
        <strain evidence="2 3">MMS17-SY207-3</strain>
    </source>
</reference>
<evidence type="ECO:0000313" key="3">
    <source>
        <dbReference type="Proteomes" id="UP000294853"/>
    </source>
</evidence>
<dbReference type="RefSeq" id="WP_135266657.1">
    <property type="nucleotide sequence ID" value="NZ_CP038436.1"/>
</dbReference>
<dbReference type="AlphaFoldDB" id="A0A4P7IC57"/>
<gene>
    <name evidence="2" type="ORF">EXE58_03865</name>
</gene>
<keyword evidence="3" id="KW-1185">Reference proteome</keyword>
<feature type="transmembrane region" description="Helical" evidence="1">
    <location>
        <begin position="24"/>
        <end position="46"/>
    </location>
</feature>
<dbReference type="KEGG" id="nsn:EXE58_03865"/>
<feature type="transmembrane region" description="Helical" evidence="1">
    <location>
        <begin position="91"/>
        <end position="113"/>
    </location>
</feature>
<evidence type="ECO:0000256" key="1">
    <source>
        <dbReference type="SAM" id="Phobius"/>
    </source>
</evidence>
<dbReference type="EMBL" id="CP038436">
    <property type="protein sequence ID" value="QBX54685.1"/>
    <property type="molecule type" value="Genomic_DNA"/>
</dbReference>
<sequence>MDDTSPPVTGRGASAAAGVMARQLAGGALVVLVLAAVLFGGAWVIGGDDAVSDNWVGVTVTLALFLGLVSAFIALVIAAFAGFVHEPWRRLWLPLATFPTVVGLVVLLEVLVFE</sequence>
<accession>A0A4P7IC57</accession>
<name>A0A4P7IC57_9ACTN</name>
<evidence type="ECO:0000313" key="2">
    <source>
        <dbReference type="EMBL" id="QBX54685.1"/>
    </source>
</evidence>
<proteinExistence type="predicted"/>